<comment type="caution">
    <text evidence="3">The sequence shown here is derived from an EMBL/GenBank/DDBJ whole genome shotgun (WGS) entry which is preliminary data.</text>
</comment>
<evidence type="ECO:0000313" key="3">
    <source>
        <dbReference type="EMBL" id="EAS45295.1"/>
    </source>
</evidence>
<dbReference type="Proteomes" id="UP000003789">
    <property type="component" value="Unassembled WGS sequence"/>
</dbReference>
<keyword evidence="2" id="KW-0732">Signal</keyword>
<feature type="chain" id="PRO_5004198393" evidence="2">
    <location>
        <begin position="19"/>
        <end position="95"/>
    </location>
</feature>
<dbReference type="HOGENOM" id="CLU_2248939_0_0_6"/>
<evidence type="ECO:0000256" key="2">
    <source>
        <dbReference type="SAM" id="SignalP"/>
    </source>
</evidence>
<organism evidence="3 4">
    <name type="scientific">Photobacterium profundum 3TCK</name>
    <dbReference type="NCBI Taxonomy" id="314280"/>
    <lineage>
        <taxon>Bacteria</taxon>
        <taxon>Pseudomonadati</taxon>
        <taxon>Pseudomonadota</taxon>
        <taxon>Gammaproteobacteria</taxon>
        <taxon>Vibrionales</taxon>
        <taxon>Vibrionaceae</taxon>
        <taxon>Photobacterium</taxon>
    </lineage>
</organism>
<evidence type="ECO:0000313" key="4">
    <source>
        <dbReference type="Proteomes" id="UP000003789"/>
    </source>
</evidence>
<evidence type="ECO:0000256" key="1">
    <source>
        <dbReference type="SAM" id="MobiDB-lite"/>
    </source>
</evidence>
<name>Q1ZB47_9GAMM</name>
<dbReference type="EMBL" id="AAPH01000001">
    <property type="protein sequence ID" value="EAS45295.1"/>
    <property type="molecule type" value="Genomic_DNA"/>
</dbReference>
<gene>
    <name evidence="3" type="ORF">P3TCK_02941</name>
</gene>
<proteinExistence type="predicted"/>
<reference evidence="3 4" key="1">
    <citation type="submission" date="2006-03" db="EMBL/GenBank/DDBJ databases">
        <authorList>
            <person name="Bartlett D.H."/>
            <person name="Valle G."/>
            <person name="Lauro F.M."/>
            <person name="Vezzi A."/>
            <person name="Simonato F."/>
            <person name="Eloe E."/>
            <person name="Vitulo N."/>
            <person name="Stratton T.K."/>
            <person name="D'angelo M."/>
            <person name="Ferriera S."/>
            <person name="Johnson J."/>
            <person name="Kravitz S."/>
            <person name="Beeson K."/>
            <person name="Sutton G."/>
            <person name="Rogers Y."/>
            <person name="Friedman R."/>
            <person name="Frazier M."/>
            <person name="Venter J.C."/>
        </authorList>
    </citation>
    <scope>NUCLEOTIDE SEQUENCE [LARGE SCALE GENOMIC DNA]</scope>
    <source>
        <strain evidence="3 4">3TCK</strain>
    </source>
</reference>
<dbReference type="AlphaFoldDB" id="Q1ZB47"/>
<accession>Q1ZB47</accession>
<feature type="region of interest" description="Disordered" evidence="1">
    <location>
        <begin position="44"/>
        <end position="95"/>
    </location>
</feature>
<dbReference type="OrthoDB" id="5906139at2"/>
<sequence length="95" mass="9452">MSHLLVMVSFCIGGNVFAGVIDPDCTPEKAMKSTAAKATVGVSGRCSPTEAAKDTATKSVGNALPNDGVAGKAVDMATPDKDQGALKKAGKAASN</sequence>
<feature type="signal peptide" evidence="2">
    <location>
        <begin position="1"/>
        <end position="18"/>
    </location>
</feature>
<protein>
    <submittedName>
        <fullName evidence="3">Uncharacterized protein</fullName>
    </submittedName>
</protein>